<evidence type="ECO:0000256" key="2">
    <source>
        <dbReference type="ARBA" id="ARBA00023015"/>
    </source>
</evidence>
<dbReference type="Pfam" id="PF00440">
    <property type="entry name" value="TetR_N"/>
    <property type="match status" value="1"/>
</dbReference>
<sequence length="182" mass="19797">MATELFGQTGYRGTAIAEVAIRAGLTLPGLLHHFGSKEALLLAVIEQRDADSEAYATELLGREGQLRLPSIPDFAGRNKERPGLAKLFTVLVAESLEPNAPGHEHFVDRYRALRAIVADMIIAGQQDGRVRKDIVPKLKAAEILATLDGLQTQWLLDPDEVDIVESASAYAENLERDLTAGL</sequence>
<keyword evidence="1" id="KW-0678">Repressor</keyword>
<name>A0ABN2J6H6_9ACTN</name>
<dbReference type="EMBL" id="BAAANY010000043">
    <property type="protein sequence ID" value="GAA1718995.1"/>
    <property type="molecule type" value="Genomic_DNA"/>
</dbReference>
<keyword evidence="4" id="KW-0804">Transcription</keyword>
<dbReference type="InterPro" id="IPR039538">
    <property type="entry name" value="BetI_C"/>
</dbReference>
<evidence type="ECO:0000259" key="6">
    <source>
        <dbReference type="PROSITE" id="PS50977"/>
    </source>
</evidence>
<proteinExistence type="predicted"/>
<organism evidence="7 8">
    <name type="scientific">Fodinicola feengrottensis</name>
    <dbReference type="NCBI Taxonomy" id="435914"/>
    <lineage>
        <taxon>Bacteria</taxon>
        <taxon>Bacillati</taxon>
        <taxon>Actinomycetota</taxon>
        <taxon>Actinomycetes</taxon>
        <taxon>Mycobacteriales</taxon>
        <taxon>Fodinicola</taxon>
    </lineage>
</organism>
<evidence type="ECO:0000256" key="4">
    <source>
        <dbReference type="ARBA" id="ARBA00023163"/>
    </source>
</evidence>
<evidence type="ECO:0000256" key="5">
    <source>
        <dbReference type="PROSITE-ProRule" id="PRU00335"/>
    </source>
</evidence>
<dbReference type="InterPro" id="IPR001647">
    <property type="entry name" value="HTH_TetR"/>
</dbReference>
<dbReference type="Pfam" id="PF13977">
    <property type="entry name" value="TetR_C_6"/>
    <property type="match status" value="1"/>
</dbReference>
<reference evidence="7 8" key="1">
    <citation type="journal article" date="2019" name="Int. J. Syst. Evol. Microbiol.">
        <title>The Global Catalogue of Microorganisms (GCM) 10K type strain sequencing project: providing services to taxonomists for standard genome sequencing and annotation.</title>
        <authorList>
            <consortium name="The Broad Institute Genomics Platform"/>
            <consortium name="The Broad Institute Genome Sequencing Center for Infectious Disease"/>
            <person name="Wu L."/>
            <person name="Ma J."/>
        </authorList>
    </citation>
    <scope>NUCLEOTIDE SEQUENCE [LARGE SCALE GENOMIC DNA]</scope>
    <source>
        <strain evidence="7 8">JCM 14718</strain>
    </source>
</reference>
<dbReference type="PROSITE" id="PS50977">
    <property type="entry name" value="HTH_TETR_2"/>
    <property type="match status" value="1"/>
</dbReference>
<gene>
    <name evidence="7" type="ORF">GCM10009765_79240</name>
</gene>
<dbReference type="InterPro" id="IPR009057">
    <property type="entry name" value="Homeodomain-like_sf"/>
</dbReference>
<protein>
    <submittedName>
        <fullName evidence="7">TetR/AcrR family transcriptional regulator</fullName>
    </submittedName>
</protein>
<dbReference type="InterPro" id="IPR036271">
    <property type="entry name" value="Tet_transcr_reg_TetR-rel_C_sf"/>
</dbReference>
<dbReference type="SUPFAM" id="SSF46689">
    <property type="entry name" value="Homeodomain-like"/>
    <property type="match status" value="1"/>
</dbReference>
<dbReference type="PANTHER" id="PTHR47506:SF6">
    <property type="entry name" value="HTH-TYPE TRANSCRIPTIONAL REPRESSOR NEMR"/>
    <property type="match status" value="1"/>
</dbReference>
<dbReference type="Proteomes" id="UP001500618">
    <property type="component" value="Unassembled WGS sequence"/>
</dbReference>
<dbReference type="SUPFAM" id="SSF48498">
    <property type="entry name" value="Tetracyclin repressor-like, C-terminal domain"/>
    <property type="match status" value="1"/>
</dbReference>
<keyword evidence="3 5" id="KW-0238">DNA-binding</keyword>
<evidence type="ECO:0000256" key="1">
    <source>
        <dbReference type="ARBA" id="ARBA00022491"/>
    </source>
</evidence>
<feature type="DNA-binding region" description="H-T-H motif" evidence="5">
    <location>
        <begin position="15"/>
        <end position="34"/>
    </location>
</feature>
<evidence type="ECO:0000313" key="8">
    <source>
        <dbReference type="Proteomes" id="UP001500618"/>
    </source>
</evidence>
<accession>A0ABN2J6H6</accession>
<evidence type="ECO:0000256" key="3">
    <source>
        <dbReference type="ARBA" id="ARBA00023125"/>
    </source>
</evidence>
<dbReference type="PANTHER" id="PTHR47506">
    <property type="entry name" value="TRANSCRIPTIONAL REGULATORY PROTEIN"/>
    <property type="match status" value="1"/>
</dbReference>
<keyword evidence="2" id="KW-0805">Transcription regulation</keyword>
<dbReference type="Gene3D" id="1.10.357.10">
    <property type="entry name" value="Tetracycline Repressor, domain 2"/>
    <property type="match status" value="1"/>
</dbReference>
<comment type="caution">
    <text evidence="7">The sequence shown here is derived from an EMBL/GenBank/DDBJ whole genome shotgun (WGS) entry which is preliminary data.</text>
</comment>
<keyword evidence="8" id="KW-1185">Reference proteome</keyword>
<evidence type="ECO:0000313" key="7">
    <source>
        <dbReference type="EMBL" id="GAA1718995.1"/>
    </source>
</evidence>
<feature type="domain" description="HTH tetR-type" evidence="6">
    <location>
        <begin position="1"/>
        <end position="52"/>
    </location>
</feature>